<dbReference type="PANTHER" id="PTHR11738">
    <property type="entry name" value="MHC CLASS I NK CELL RECEPTOR"/>
    <property type="match status" value="1"/>
</dbReference>
<proteinExistence type="predicted"/>
<gene>
    <name evidence="3" type="ORF">PFLUV_G00077820</name>
</gene>
<keyword evidence="2" id="KW-0812">Transmembrane</keyword>
<name>A0A6A5FDR1_PERFL</name>
<evidence type="ECO:0000256" key="2">
    <source>
        <dbReference type="SAM" id="Phobius"/>
    </source>
</evidence>
<dbReference type="Proteomes" id="UP000465112">
    <property type="component" value="Chromosome 6"/>
</dbReference>
<dbReference type="EMBL" id="VHII01000006">
    <property type="protein sequence ID" value="KAF1389849.1"/>
    <property type="molecule type" value="Genomic_DNA"/>
</dbReference>
<keyword evidence="4" id="KW-1185">Reference proteome</keyword>
<dbReference type="InterPro" id="IPR036179">
    <property type="entry name" value="Ig-like_dom_sf"/>
</dbReference>
<organism evidence="3 4">
    <name type="scientific">Perca fluviatilis</name>
    <name type="common">European perch</name>
    <dbReference type="NCBI Taxonomy" id="8168"/>
    <lineage>
        <taxon>Eukaryota</taxon>
        <taxon>Metazoa</taxon>
        <taxon>Chordata</taxon>
        <taxon>Craniata</taxon>
        <taxon>Vertebrata</taxon>
        <taxon>Euteleostomi</taxon>
        <taxon>Actinopterygii</taxon>
        <taxon>Neopterygii</taxon>
        <taxon>Teleostei</taxon>
        <taxon>Neoteleostei</taxon>
        <taxon>Acanthomorphata</taxon>
        <taxon>Eupercaria</taxon>
        <taxon>Perciformes</taxon>
        <taxon>Percoidei</taxon>
        <taxon>Percidae</taxon>
        <taxon>Percinae</taxon>
        <taxon>Perca</taxon>
    </lineage>
</organism>
<protein>
    <recommendedName>
        <fullName evidence="5">Ig-like domain-containing protein</fullName>
    </recommendedName>
</protein>
<feature type="transmembrane region" description="Helical" evidence="2">
    <location>
        <begin position="214"/>
        <end position="236"/>
    </location>
</feature>
<evidence type="ECO:0000256" key="1">
    <source>
        <dbReference type="ARBA" id="ARBA00023157"/>
    </source>
</evidence>
<evidence type="ECO:0000313" key="4">
    <source>
        <dbReference type="Proteomes" id="UP000465112"/>
    </source>
</evidence>
<sequence length="276" mass="30678">MVGVSEEDQQEVFQVFWGSTFTISCSIQPQYPGGSFQLTFTSSNSTHNYTQPAVNHSAHFLFPAAEPAHQGSYSCFYHLYVFSHNFFSESRVLSLSVMDLLLQPNISMSSSMVGISEEDQQEVFQVFWGSTFSISCSIQPQYPGGSFQLTFTSSNSAHNSTQPAVNHSAHFLFPAAEPAHQGSYSCVDHLYVFSHNFSSESRVLSLTVMDPRPLIIRAILLPLILLVENIALYFYCRANREQLPCRQNNIEPDYYNLGVPAAEGGPNEEEGAQGAE</sequence>
<evidence type="ECO:0000313" key="3">
    <source>
        <dbReference type="EMBL" id="KAF1389849.1"/>
    </source>
</evidence>
<reference evidence="3 4" key="1">
    <citation type="submission" date="2019-06" db="EMBL/GenBank/DDBJ databases">
        <title>A chromosome-scale genome assembly of the European perch, Perca fluviatilis.</title>
        <authorList>
            <person name="Roques C."/>
            <person name="Zahm M."/>
            <person name="Cabau C."/>
            <person name="Klopp C."/>
            <person name="Bouchez O."/>
            <person name="Donnadieu C."/>
            <person name="Kuhl H."/>
            <person name="Gislard M."/>
            <person name="Guendouz S."/>
            <person name="Journot L."/>
            <person name="Haffray P."/>
            <person name="Bestin A."/>
            <person name="Morvezen R."/>
            <person name="Feron R."/>
            <person name="Wen M."/>
            <person name="Jouanno E."/>
            <person name="Herpin A."/>
            <person name="Schartl M."/>
            <person name="Postlethwait J."/>
            <person name="Schaerlinger B."/>
            <person name="Chardard D."/>
            <person name="Lecocq T."/>
            <person name="Poncet C."/>
            <person name="Jaffrelo L."/>
            <person name="Lampietro C."/>
            <person name="Guiguen Y."/>
        </authorList>
    </citation>
    <scope>NUCLEOTIDE SEQUENCE [LARGE SCALE GENOMIC DNA]</scope>
    <source>
        <tissue evidence="3">Blood</tissue>
    </source>
</reference>
<keyword evidence="2" id="KW-1133">Transmembrane helix</keyword>
<comment type="caution">
    <text evidence="3">The sequence shown here is derived from an EMBL/GenBank/DDBJ whole genome shotgun (WGS) entry which is preliminary data.</text>
</comment>
<dbReference type="PANTHER" id="PTHR11738:SF186">
    <property type="entry name" value="OSTEOCLAST-ASSOCIATED IMMUNOGLOBULIN-LIKE RECEPTOR"/>
    <property type="match status" value="1"/>
</dbReference>
<dbReference type="SUPFAM" id="SSF48726">
    <property type="entry name" value="Immunoglobulin"/>
    <property type="match status" value="2"/>
</dbReference>
<keyword evidence="1" id="KW-1015">Disulfide bond</keyword>
<dbReference type="InterPro" id="IPR050412">
    <property type="entry name" value="Ig-like_Receptors_ImmuneReg"/>
</dbReference>
<dbReference type="InterPro" id="IPR013783">
    <property type="entry name" value="Ig-like_fold"/>
</dbReference>
<accession>A0A6A5FDR1</accession>
<keyword evidence="2" id="KW-0472">Membrane</keyword>
<dbReference type="AlphaFoldDB" id="A0A6A5FDR1"/>
<dbReference type="GO" id="GO:0002764">
    <property type="term" value="P:immune response-regulating signaling pathway"/>
    <property type="evidence" value="ECO:0007669"/>
    <property type="project" value="TreeGrafter"/>
</dbReference>
<evidence type="ECO:0008006" key="5">
    <source>
        <dbReference type="Google" id="ProtNLM"/>
    </source>
</evidence>
<dbReference type="Gene3D" id="2.60.40.10">
    <property type="entry name" value="Immunoglobulins"/>
    <property type="match status" value="2"/>
</dbReference>